<evidence type="ECO:0000313" key="1">
    <source>
        <dbReference type="EMBL" id="QEK11292.1"/>
    </source>
</evidence>
<proteinExistence type="predicted"/>
<keyword evidence="2" id="KW-1185">Reference proteome</keyword>
<organism evidence="1 2">
    <name type="scientific">Crassaminicella thermophila</name>
    <dbReference type="NCBI Taxonomy" id="2599308"/>
    <lineage>
        <taxon>Bacteria</taxon>
        <taxon>Bacillati</taxon>
        <taxon>Bacillota</taxon>
        <taxon>Clostridia</taxon>
        <taxon>Eubacteriales</taxon>
        <taxon>Clostridiaceae</taxon>
        <taxon>Crassaminicella</taxon>
    </lineage>
</organism>
<evidence type="ECO:0000313" key="2">
    <source>
        <dbReference type="Proteomes" id="UP000324646"/>
    </source>
</evidence>
<accession>A0A5C0SBJ9</accession>
<reference evidence="1 2" key="1">
    <citation type="submission" date="2019-07" db="EMBL/GenBank/DDBJ databases">
        <title>Complete genome of Crassaminicella thermophila SY095.</title>
        <authorList>
            <person name="Li X."/>
        </authorList>
    </citation>
    <scope>NUCLEOTIDE SEQUENCE [LARGE SCALE GENOMIC DNA]</scope>
    <source>
        <strain evidence="1 2">SY095</strain>
    </source>
</reference>
<gene>
    <name evidence="1" type="ORF">FQB35_02305</name>
</gene>
<dbReference type="Proteomes" id="UP000324646">
    <property type="component" value="Chromosome"/>
</dbReference>
<name>A0A5C0SBJ9_CRATE</name>
<protein>
    <submittedName>
        <fullName evidence="1">Uncharacterized protein</fullName>
    </submittedName>
</protein>
<dbReference type="RefSeq" id="WP_148808365.1">
    <property type="nucleotide sequence ID" value="NZ_CP042243.1"/>
</dbReference>
<dbReference type="KEGG" id="crs:FQB35_02305"/>
<sequence length="171" mass="20651">MNREEFNLLEIEKQVEVFNKMLKNSSIRKVCSELKISKTTIRNRFKKRGYIFNSEKNIYIKEKEIKRNYDPTIKEEKVSNINLTKEIYFDLLELIEIKDDLKDIVNNWKERTVASKQGLCINAFEGELCVKSIKVYKEVLDKFNEFVKKHRELKQQDIINQALWEFLQKYM</sequence>
<dbReference type="AlphaFoldDB" id="A0A5C0SBJ9"/>
<dbReference type="EMBL" id="CP042243">
    <property type="protein sequence ID" value="QEK11292.1"/>
    <property type="molecule type" value="Genomic_DNA"/>
</dbReference>
<dbReference type="OrthoDB" id="1925613at2"/>